<accession>A0AAP0K378</accession>
<dbReference type="Proteomes" id="UP001417504">
    <property type="component" value="Unassembled WGS sequence"/>
</dbReference>
<feature type="signal peptide" evidence="1">
    <location>
        <begin position="1"/>
        <end position="22"/>
    </location>
</feature>
<dbReference type="EMBL" id="JBBNAE010000002">
    <property type="protein sequence ID" value="KAK9144515.1"/>
    <property type="molecule type" value="Genomic_DNA"/>
</dbReference>
<dbReference type="AlphaFoldDB" id="A0AAP0K378"/>
<evidence type="ECO:0000313" key="2">
    <source>
        <dbReference type="EMBL" id="KAK9144515.1"/>
    </source>
</evidence>
<organism evidence="2 3">
    <name type="scientific">Stephania japonica</name>
    <dbReference type="NCBI Taxonomy" id="461633"/>
    <lineage>
        <taxon>Eukaryota</taxon>
        <taxon>Viridiplantae</taxon>
        <taxon>Streptophyta</taxon>
        <taxon>Embryophyta</taxon>
        <taxon>Tracheophyta</taxon>
        <taxon>Spermatophyta</taxon>
        <taxon>Magnoliopsida</taxon>
        <taxon>Ranunculales</taxon>
        <taxon>Menispermaceae</taxon>
        <taxon>Menispermoideae</taxon>
        <taxon>Cissampelideae</taxon>
        <taxon>Stephania</taxon>
    </lineage>
</organism>
<reference evidence="2 3" key="1">
    <citation type="submission" date="2024-01" db="EMBL/GenBank/DDBJ databases">
        <title>Genome assemblies of Stephania.</title>
        <authorList>
            <person name="Yang L."/>
        </authorList>
    </citation>
    <scope>NUCLEOTIDE SEQUENCE [LARGE SCALE GENOMIC DNA]</scope>
    <source>
        <strain evidence="2">QJT</strain>
        <tissue evidence="2">Leaf</tissue>
    </source>
</reference>
<proteinExistence type="predicted"/>
<evidence type="ECO:0000256" key="1">
    <source>
        <dbReference type="SAM" id="SignalP"/>
    </source>
</evidence>
<feature type="chain" id="PRO_5042876175" evidence="1">
    <location>
        <begin position="23"/>
        <end position="129"/>
    </location>
</feature>
<protein>
    <submittedName>
        <fullName evidence="2">Uncharacterized protein</fullName>
    </submittedName>
</protein>
<name>A0AAP0K378_9MAGN</name>
<gene>
    <name evidence="2" type="ORF">Sjap_004418</name>
</gene>
<keyword evidence="3" id="KW-1185">Reference proteome</keyword>
<sequence length="129" mass="13494">MALLRCSLMALLLLFVVVMAGAEKAKNNCSNSSDVGAEKAPKNNSSLLAIAPVLFVSGYGFGVLPVDESALAPVDPDWGVGVQPADTDNNKQCFNAYSGGLVVTSQTRALGGVFDHVLVYDGDQYVVDI</sequence>
<comment type="caution">
    <text evidence="2">The sequence shown here is derived from an EMBL/GenBank/DDBJ whole genome shotgun (WGS) entry which is preliminary data.</text>
</comment>
<keyword evidence="1" id="KW-0732">Signal</keyword>
<evidence type="ECO:0000313" key="3">
    <source>
        <dbReference type="Proteomes" id="UP001417504"/>
    </source>
</evidence>